<feature type="compositionally biased region" description="Low complexity" evidence="11">
    <location>
        <begin position="113"/>
        <end position="123"/>
    </location>
</feature>
<organism evidence="13 14">
    <name type="scientific">Tripterygium wilfordii</name>
    <name type="common">Thunder God vine</name>
    <dbReference type="NCBI Taxonomy" id="458696"/>
    <lineage>
        <taxon>Eukaryota</taxon>
        <taxon>Viridiplantae</taxon>
        <taxon>Streptophyta</taxon>
        <taxon>Embryophyta</taxon>
        <taxon>Tracheophyta</taxon>
        <taxon>Spermatophyta</taxon>
        <taxon>Magnoliopsida</taxon>
        <taxon>eudicotyledons</taxon>
        <taxon>Gunneridae</taxon>
        <taxon>Pentapetalae</taxon>
        <taxon>rosids</taxon>
        <taxon>fabids</taxon>
        <taxon>Celastrales</taxon>
        <taxon>Celastraceae</taxon>
        <taxon>Tripterygium</taxon>
    </lineage>
</organism>
<protein>
    <recommendedName>
        <fullName evidence="12">GATA-type domain-containing protein</fullName>
    </recommendedName>
</protein>
<reference evidence="13 14" key="1">
    <citation type="journal article" date="2020" name="Nat. Commun.">
        <title>Genome of Tripterygium wilfordii and identification of cytochrome P450 involved in triptolide biosynthesis.</title>
        <authorList>
            <person name="Tu L."/>
            <person name="Su P."/>
            <person name="Zhang Z."/>
            <person name="Gao L."/>
            <person name="Wang J."/>
            <person name="Hu T."/>
            <person name="Zhou J."/>
            <person name="Zhang Y."/>
            <person name="Zhao Y."/>
            <person name="Liu Y."/>
            <person name="Song Y."/>
            <person name="Tong Y."/>
            <person name="Lu Y."/>
            <person name="Yang J."/>
            <person name="Xu C."/>
            <person name="Jia M."/>
            <person name="Peters R.J."/>
            <person name="Huang L."/>
            <person name="Gao W."/>
        </authorList>
    </citation>
    <scope>NUCLEOTIDE SEQUENCE [LARGE SCALE GENOMIC DNA]</scope>
    <source>
        <strain evidence="14">cv. XIE 37</strain>
        <tissue evidence="13">Leaf</tissue>
    </source>
</reference>
<dbReference type="GO" id="GO:0006355">
    <property type="term" value="P:regulation of DNA-templated transcription"/>
    <property type="evidence" value="ECO:0007669"/>
    <property type="project" value="InterPro"/>
</dbReference>
<keyword evidence="6" id="KW-0238">DNA-binding</keyword>
<evidence type="ECO:0000256" key="10">
    <source>
        <dbReference type="PROSITE-ProRule" id="PRU00094"/>
    </source>
</evidence>
<proteinExistence type="inferred from homology"/>
<evidence type="ECO:0000256" key="11">
    <source>
        <dbReference type="SAM" id="MobiDB-lite"/>
    </source>
</evidence>
<dbReference type="InParanoid" id="A0A7J7D9S4"/>
<dbReference type="Gene3D" id="3.30.50.10">
    <property type="entry name" value="Erythroid Transcription Factor GATA-1, subunit A"/>
    <property type="match status" value="1"/>
</dbReference>
<evidence type="ECO:0000256" key="1">
    <source>
        <dbReference type="ARBA" id="ARBA00004123"/>
    </source>
</evidence>
<dbReference type="Pfam" id="PF00320">
    <property type="entry name" value="GATA"/>
    <property type="match status" value="1"/>
</dbReference>
<name>A0A7J7D9S4_TRIWF</name>
<feature type="region of interest" description="Disordered" evidence="11">
    <location>
        <begin position="219"/>
        <end position="258"/>
    </location>
</feature>
<keyword evidence="3 10" id="KW-0863">Zinc-finger</keyword>
<evidence type="ECO:0000256" key="6">
    <source>
        <dbReference type="ARBA" id="ARBA00023125"/>
    </source>
</evidence>
<comment type="subcellular location">
    <subcellularLocation>
        <location evidence="1">Nucleus</location>
    </subcellularLocation>
</comment>
<keyword evidence="14" id="KW-1185">Reference proteome</keyword>
<dbReference type="SUPFAM" id="SSF57716">
    <property type="entry name" value="Glucocorticoid receptor-like (DNA-binding domain)"/>
    <property type="match status" value="1"/>
</dbReference>
<evidence type="ECO:0000256" key="9">
    <source>
        <dbReference type="ARBA" id="ARBA00024019"/>
    </source>
</evidence>
<dbReference type="InterPro" id="IPR013088">
    <property type="entry name" value="Znf_NHR/GATA"/>
</dbReference>
<comment type="caution">
    <text evidence="13">The sequence shown here is derived from an EMBL/GenBank/DDBJ whole genome shotgun (WGS) entry which is preliminary data.</text>
</comment>
<dbReference type="CDD" id="cd00202">
    <property type="entry name" value="ZnF_GATA"/>
    <property type="match status" value="1"/>
</dbReference>
<dbReference type="FunCoup" id="A0A7J7D9S4">
    <property type="interactions" value="742"/>
</dbReference>
<keyword evidence="8" id="KW-0539">Nucleus</keyword>
<dbReference type="FunFam" id="3.30.50.10:FF:000055">
    <property type="entry name" value="GATA transcription factor 21"/>
    <property type="match status" value="1"/>
</dbReference>
<keyword evidence="7" id="KW-0804">Transcription</keyword>
<comment type="similarity">
    <text evidence="9">Belongs to the type IV zinc-finger family. Class B subfamily.</text>
</comment>
<accession>A0A7J7D9S4</accession>
<evidence type="ECO:0000313" key="14">
    <source>
        <dbReference type="Proteomes" id="UP000593562"/>
    </source>
</evidence>
<gene>
    <name evidence="13" type="ORF">HS088_TW09G01113</name>
</gene>
<keyword evidence="4" id="KW-0862">Zinc</keyword>
<evidence type="ECO:0000256" key="3">
    <source>
        <dbReference type="ARBA" id="ARBA00022771"/>
    </source>
</evidence>
<dbReference type="GO" id="GO:0008270">
    <property type="term" value="F:zinc ion binding"/>
    <property type="evidence" value="ECO:0007669"/>
    <property type="project" value="UniProtKB-KW"/>
</dbReference>
<keyword evidence="5" id="KW-0805">Transcription regulation</keyword>
<evidence type="ECO:0000259" key="12">
    <source>
        <dbReference type="PROSITE" id="PS50114"/>
    </source>
</evidence>
<dbReference type="PANTHER" id="PTHR47255">
    <property type="entry name" value="GATA TRANSCRIPTION FACTOR 22-RELATED"/>
    <property type="match status" value="1"/>
</dbReference>
<dbReference type="SMART" id="SM00401">
    <property type="entry name" value="ZnF_GATA"/>
    <property type="match status" value="1"/>
</dbReference>
<evidence type="ECO:0000256" key="8">
    <source>
        <dbReference type="ARBA" id="ARBA00023242"/>
    </source>
</evidence>
<feature type="region of interest" description="Disordered" evidence="11">
    <location>
        <begin position="146"/>
        <end position="172"/>
    </location>
</feature>
<dbReference type="PANTHER" id="PTHR47255:SF4">
    <property type="entry name" value="GATA ZINC FINGER DOMAIN-CONTAINING PROTEIN 12"/>
    <property type="match status" value="1"/>
</dbReference>
<evidence type="ECO:0000256" key="5">
    <source>
        <dbReference type="ARBA" id="ARBA00023015"/>
    </source>
</evidence>
<feature type="domain" description="GATA-type" evidence="12">
    <location>
        <begin position="177"/>
        <end position="213"/>
    </location>
</feature>
<feature type="compositionally biased region" description="Basic and acidic residues" evidence="11">
    <location>
        <begin position="146"/>
        <end position="155"/>
    </location>
</feature>
<dbReference type="InterPro" id="IPR052138">
    <property type="entry name" value="GATA_ZnFinger_Domain"/>
</dbReference>
<evidence type="ECO:0000256" key="7">
    <source>
        <dbReference type="ARBA" id="ARBA00023163"/>
    </source>
</evidence>
<evidence type="ECO:0000256" key="2">
    <source>
        <dbReference type="ARBA" id="ARBA00022723"/>
    </source>
</evidence>
<dbReference type="InterPro" id="IPR000679">
    <property type="entry name" value="Znf_GATA"/>
</dbReference>
<evidence type="ECO:0000313" key="13">
    <source>
        <dbReference type="EMBL" id="KAF5743051.1"/>
    </source>
</evidence>
<dbReference type="Proteomes" id="UP000593562">
    <property type="component" value="Unassembled WGS sequence"/>
</dbReference>
<sequence>MTSTNFHSPSTSFPLGLHEEDHQHLFYLKPQASSLSSSSSCPLSNSILFNSNQEQGEPCYYRESQQIQHQGNIFVSHNGSCDRPSMLKTENTNSDNKLCIDWKNDDGNGNGNGNPSESSSSVKWMSSKMRLMEKMMNSNQIVVTDHSTHSSETQKHRSTTSQTDNHKEINNPYINSNNAIRVCTDCNTTKTPLWRSGPTGPKSLCNACGIRQRKARRAMAKPANGAVETPPPLTTSMKKSTDHKVKNKNKRSSDESYSTLPIKKRYKLTSQPSRGRKKICFEDLQMILSKNSTAYQQVFPQDEKEAAILLMALSYGLIRG</sequence>
<dbReference type="OrthoDB" id="2162994at2759"/>
<dbReference type="GO" id="GO:0005634">
    <property type="term" value="C:nucleus"/>
    <property type="evidence" value="ECO:0007669"/>
    <property type="project" value="UniProtKB-SubCell"/>
</dbReference>
<dbReference type="PROSITE" id="PS50114">
    <property type="entry name" value="GATA_ZN_FINGER_2"/>
    <property type="match status" value="1"/>
</dbReference>
<dbReference type="EMBL" id="JAAARO010000009">
    <property type="protein sequence ID" value="KAF5743051.1"/>
    <property type="molecule type" value="Genomic_DNA"/>
</dbReference>
<dbReference type="PROSITE" id="PS00344">
    <property type="entry name" value="GATA_ZN_FINGER_1"/>
    <property type="match status" value="1"/>
</dbReference>
<dbReference type="GO" id="GO:0000976">
    <property type="term" value="F:transcription cis-regulatory region binding"/>
    <property type="evidence" value="ECO:0007669"/>
    <property type="project" value="UniProtKB-ARBA"/>
</dbReference>
<evidence type="ECO:0000256" key="4">
    <source>
        <dbReference type="ARBA" id="ARBA00022833"/>
    </source>
</evidence>
<feature type="region of interest" description="Disordered" evidence="11">
    <location>
        <begin position="103"/>
        <end position="123"/>
    </location>
</feature>
<keyword evidence="2" id="KW-0479">Metal-binding</keyword>
<dbReference type="AlphaFoldDB" id="A0A7J7D9S4"/>